<sequence length="173" mass="19021">MEGPHSPLQPPTCGNLVTVLSIDGDICIATSAAPTYLPAHYFEIKDEKTGETREFNLIDGGVAANNPALVAIGEVTKEMIKGNPDFFPLKPLDYRRFLVISLATGSPKSEKKYNAIKAAKWGLLGWLTSNGSIPLVDVFTQASADMVDFHLSVVFQALHSEEHYLRIQVFIRF</sequence>
<dbReference type="AlphaFoldDB" id="A0A067KQH2"/>
<dbReference type="PANTHER" id="PTHR32176:SF120">
    <property type="entry name" value="PATATIN"/>
    <property type="match status" value="1"/>
</dbReference>
<dbReference type="GO" id="GO:0016042">
    <property type="term" value="P:lipid catabolic process"/>
    <property type="evidence" value="ECO:0007669"/>
    <property type="project" value="UniProtKB-KW"/>
</dbReference>
<evidence type="ECO:0000256" key="1">
    <source>
        <dbReference type="ARBA" id="ARBA00010240"/>
    </source>
</evidence>
<evidence type="ECO:0000256" key="4">
    <source>
        <dbReference type="PROSITE-ProRule" id="PRU01161"/>
    </source>
</evidence>
<comment type="caution">
    <text evidence="4">Lacks conserved residue(s) required for the propagation of feature annotation.</text>
</comment>
<dbReference type="Gene3D" id="3.40.1090.10">
    <property type="entry name" value="Cytosolic phospholipase A2 catalytic domain"/>
    <property type="match status" value="1"/>
</dbReference>
<organism evidence="6 7">
    <name type="scientific">Jatropha curcas</name>
    <name type="common">Barbados nut</name>
    <dbReference type="NCBI Taxonomy" id="180498"/>
    <lineage>
        <taxon>Eukaryota</taxon>
        <taxon>Viridiplantae</taxon>
        <taxon>Streptophyta</taxon>
        <taxon>Embryophyta</taxon>
        <taxon>Tracheophyta</taxon>
        <taxon>Spermatophyta</taxon>
        <taxon>Magnoliopsida</taxon>
        <taxon>eudicotyledons</taxon>
        <taxon>Gunneridae</taxon>
        <taxon>Pentapetalae</taxon>
        <taxon>rosids</taxon>
        <taxon>fabids</taxon>
        <taxon>Malpighiales</taxon>
        <taxon>Euphorbiaceae</taxon>
        <taxon>Crotonoideae</taxon>
        <taxon>Jatropheae</taxon>
        <taxon>Jatropha</taxon>
    </lineage>
</organism>
<accession>A0A067KQH2</accession>
<comment type="similarity">
    <text evidence="1">Belongs to the patatin family.</text>
</comment>
<evidence type="ECO:0000259" key="5">
    <source>
        <dbReference type="PROSITE" id="PS51635"/>
    </source>
</evidence>
<feature type="short sequence motif" description="DGA/G" evidence="4">
    <location>
        <begin position="59"/>
        <end position="61"/>
    </location>
</feature>
<dbReference type="OrthoDB" id="1658288at2759"/>
<dbReference type="InterPro" id="IPR016035">
    <property type="entry name" value="Acyl_Trfase/lysoPLipase"/>
</dbReference>
<dbReference type="STRING" id="180498.A0A067KQH2"/>
<reference evidence="6 7" key="1">
    <citation type="journal article" date="2014" name="PLoS ONE">
        <title>Global Analysis of Gene Expression Profiles in Physic Nut (Jatropha curcas L.) Seedlings Exposed to Salt Stress.</title>
        <authorList>
            <person name="Zhang L."/>
            <person name="Zhang C."/>
            <person name="Wu P."/>
            <person name="Chen Y."/>
            <person name="Li M."/>
            <person name="Jiang H."/>
            <person name="Wu G."/>
        </authorList>
    </citation>
    <scope>NUCLEOTIDE SEQUENCE [LARGE SCALE GENOMIC DNA]</scope>
    <source>
        <strain evidence="7">cv. GZQX0401</strain>
        <tissue evidence="6">Young leaves</tissue>
    </source>
</reference>
<proteinExistence type="inferred from homology"/>
<dbReference type="SUPFAM" id="SSF52151">
    <property type="entry name" value="FabD/lysophospholipase-like"/>
    <property type="match status" value="1"/>
</dbReference>
<dbReference type="InterPro" id="IPR002641">
    <property type="entry name" value="PNPLA_dom"/>
</dbReference>
<keyword evidence="3" id="KW-0443">Lipid metabolism</keyword>
<dbReference type="PROSITE" id="PS51635">
    <property type="entry name" value="PNPLA"/>
    <property type="match status" value="1"/>
</dbReference>
<dbReference type="Proteomes" id="UP000027138">
    <property type="component" value="Unassembled WGS sequence"/>
</dbReference>
<name>A0A067KQH2_JATCU</name>
<gene>
    <name evidence="6" type="ORF">JCGZ_04307</name>
</gene>
<dbReference type="EMBL" id="KK914362">
    <property type="protein sequence ID" value="KDP38382.1"/>
    <property type="molecule type" value="Genomic_DNA"/>
</dbReference>
<keyword evidence="7" id="KW-1185">Reference proteome</keyword>
<feature type="domain" description="PNPLA" evidence="5">
    <location>
        <begin position="1"/>
        <end position="72"/>
    </location>
</feature>
<dbReference type="GO" id="GO:0047372">
    <property type="term" value="F:monoacylglycerol lipase activity"/>
    <property type="evidence" value="ECO:0007669"/>
    <property type="project" value="TreeGrafter"/>
</dbReference>
<evidence type="ECO:0000313" key="6">
    <source>
        <dbReference type="EMBL" id="KDP38382.1"/>
    </source>
</evidence>
<evidence type="ECO:0000313" key="7">
    <source>
        <dbReference type="Proteomes" id="UP000027138"/>
    </source>
</evidence>
<protein>
    <recommendedName>
        <fullName evidence="5">PNPLA domain-containing protein</fullName>
    </recommendedName>
</protein>
<evidence type="ECO:0000256" key="2">
    <source>
        <dbReference type="ARBA" id="ARBA00022963"/>
    </source>
</evidence>
<dbReference type="GO" id="GO:0004620">
    <property type="term" value="F:phospholipase activity"/>
    <property type="evidence" value="ECO:0007669"/>
    <property type="project" value="TreeGrafter"/>
</dbReference>
<evidence type="ECO:0000256" key="3">
    <source>
        <dbReference type="ARBA" id="ARBA00023098"/>
    </source>
</evidence>
<dbReference type="PANTHER" id="PTHR32176">
    <property type="entry name" value="XYLOSE ISOMERASE"/>
    <property type="match status" value="1"/>
</dbReference>
<keyword evidence="2" id="KW-0442">Lipid degradation</keyword>